<evidence type="ECO:0000313" key="4">
    <source>
        <dbReference type="Proteomes" id="UP001232536"/>
    </source>
</evidence>
<evidence type="ECO:0000256" key="1">
    <source>
        <dbReference type="ARBA" id="ARBA00006479"/>
    </source>
</evidence>
<accession>A0ABT9DE04</accession>
<dbReference type="Gene3D" id="1.10.10.10">
    <property type="entry name" value="Winged helix-like DNA-binding domain superfamily/Winged helix DNA-binding domain"/>
    <property type="match status" value="1"/>
</dbReference>
<feature type="region of interest" description="Disordered" evidence="2">
    <location>
        <begin position="1"/>
        <end position="23"/>
    </location>
</feature>
<dbReference type="Proteomes" id="UP001232536">
    <property type="component" value="Unassembled WGS sequence"/>
</dbReference>
<dbReference type="PANTHER" id="PTHR18964:SF173">
    <property type="entry name" value="GLUCOKINASE"/>
    <property type="match status" value="1"/>
</dbReference>
<evidence type="ECO:0000256" key="2">
    <source>
        <dbReference type="SAM" id="MobiDB-lite"/>
    </source>
</evidence>
<comment type="similarity">
    <text evidence="1">Belongs to the ROK (NagC/XylR) family.</text>
</comment>
<protein>
    <submittedName>
        <fullName evidence="3">ROK family protein</fullName>
    </submittedName>
</protein>
<dbReference type="InterPro" id="IPR043129">
    <property type="entry name" value="ATPase_NBD"/>
</dbReference>
<organism evidence="3 4">
    <name type="scientific">Actinotalea lenta</name>
    <dbReference type="NCBI Taxonomy" id="3064654"/>
    <lineage>
        <taxon>Bacteria</taxon>
        <taxon>Bacillati</taxon>
        <taxon>Actinomycetota</taxon>
        <taxon>Actinomycetes</taxon>
        <taxon>Micrococcales</taxon>
        <taxon>Cellulomonadaceae</taxon>
        <taxon>Actinotalea</taxon>
    </lineage>
</organism>
<dbReference type="Gene3D" id="3.30.420.40">
    <property type="match status" value="2"/>
</dbReference>
<dbReference type="InterPro" id="IPR036388">
    <property type="entry name" value="WH-like_DNA-bd_sf"/>
</dbReference>
<dbReference type="SUPFAM" id="SSF46785">
    <property type="entry name" value="Winged helix' DNA-binding domain"/>
    <property type="match status" value="1"/>
</dbReference>
<dbReference type="EMBL" id="JAUQYP010000001">
    <property type="protein sequence ID" value="MDO8107696.1"/>
    <property type="molecule type" value="Genomic_DNA"/>
</dbReference>
<dbReference type="InterPro" id="IPR000600">
    <property type="entry name" value="ROK"/>
</dbReference>
<dbReference type="RefSeq" id="WP_304601307.1">
    <property type="nucleotide sequence ID" value="NZ_JAUQYO010000001.1"/>
</dbReference>
<dbReference type="SUPFAM" id="SSF53067">
    <property type="entry name" value="Actin-like ATPase domain"/>
    <property type="match status" value="1"/>
</dbReference>
<proteinExistence type="inferred from homology"/>
<comment type="caution">
    <text evidence="3">The sequence shown here is derived from an EMBL/GenBank/DDBJ whole genome shotgun (WGS) entry which is preliminary data.</text>
</comment>
<evidence type="ECO:0000313" key="3">
    <source>
        <dbReference type="EMBL" id="MDO8107696.1"/>
    </source>
</evidence>
<keyword evidence="4" id="KW-1185">Reference proteome</keyword>
<name>A0ABT9DE04_9CELL</name>
<sequence>MSAFADGSQPSTRGRLAAGVPGRGDGPGALLSLIRTMGGATRRDLMRATNLARATVDARLDMLASHGYVVHREVPRAKGRPPQMFEFNESGGYLLCIDMGSSHTRLGIADLGGRLVAHTSAELDLSMGPGVTLGKVGTLLRELVRAEGIDPRYVLGVGVGVPGPVELTGHMVRLPFDATALAPWTEMVISQEIRAFLPAIGVGDVPVEVDKDANNMALGEWRTSWPEVRDLVVLKVGMTLTCGIVANAETVRGTIGMAGDLEHIPDGTSDVMCRCGQRGCAEATASGRGIVRLLGPAAGSIHTSRELVALQNAGRQDVIQLMREAGRRLGVLIGTAISTLNPQLVVIGGNLAEANTLLLDEIRSVAMSRVHPLIASSTTIIGSKISDQAGLYGAAHLALRAVLDPASVDVGISNGRTLSVDRSPAHRRVLAR</sequence>
<dbReference type="PANTHER" id="PTHR18964">
    <property type="entry name" value="ROK (REPRESSOR, ORF, KINASE) FAMILY"/>
    <property type="match status" value="1"/>
</dbReference>
<reference evidence="3 4" key="1">
    <citation type="submission" date="2023-07" db="EMBL/GenBank/DDBJ databases">
        <title>Description of novel actinomycetes strains, isolated from tidal flat sediment.</title>
        <authorList>
            <person name="Lu C."/>
        </authorList>
    </citation>
    <scope>NUCLEOTIDE SEQUENCE [LARGE SCALE GENOMIC DNA]</scope>
    <source>
        <strain evidence="3 4">SYSU T00b441</strain>
    </source>
</reference>
<dbReference type="InterPro" id="IPR036390">
    <property type="entry name" value="WH_DNA-bd_sf"/>
</dbReference>
<gene>
    <name evidence="3" type="ORF">Q6348_10865</name>
</gene>
<dbReference type="Pfam" id="PF00480">
    <property type="entry name" value="ROK"/>
    <property type="match status" value="1"/>
</dbReference>